<accession>A0ABS8CT33</accession>
<evidence type="ECO:0000256" key="2">
    <source>
        <dbReference type="ARBA" id="ARBA00022475"/>
    </source>
</evidence>
<name>A0ABS8CT33_9RHOB</name>
<dbReference type="InterPro" id="IPR019108">
    <property type="entry name" value="Caa3_assmbl_CtaG-rel"/>
</dbReference>
<keyword evidence="8" id="KW-1185">Reference proteome</keyword>
<feature type="transmembrane region" description="Helical" evidence="6">
    <location>
        <begin position="174"/>
        <end position="198"/>
    </location>
</feature>
<evidence type="ECO:0000256" key="6">
    <source>
        <dbReference type="SAM" id="Phobius"/>
    </source>
</evidence>
<proteinExistence type="predicted"/>
<comment type="subcellular location">
    <subcellularLocation>
        <location evidence="1">Cell membrane</location>
        <topology evidence="1">Multi-pass membrane protein</topology>
    </subcellularLocation>
</comment>
<keyword evidence="3 6" id="KW-0812">Transmembrane</keyword>
<evidence type="ECO:0000256" key="1">
    <source>
        <dbReference type="ARBA" id="ARBA00004651"/>
    </source>
</evidence>
<keyword evidence="4 6" id="KW-1133">Transmembrane helix</keyword>
<keyword evidence="2" id="KW-1003">Cell membrane</keyword>
<evidence type="ECO:0000313" key="8">
    <source>
        <dbReference type="Proteomes" id="UP001198571"/>
    </source>
</evidence>
<dbReference type="EMBL" id="JACDXX010000047">
    <property type="protein sequence ID" value="MCB5412363.1"/>
    <property type="molecule type" value="Genomic_DNA"/>
</dbReference>
<evidence type="ECO:0000256" key="3">
    <source>
        <dbReference type="ARBA" id="ARBA00022692"/>
    </source>
</evidence>
<evidence type="ECO:0000256" key="5">
    <source>
        <dbReference type="ARBA" id="ARBA00023136"/>
    </source>
</evidence>
<evidence type="ECO:0000256" key="4">
    <source>
        <dbReference type="ARBA" id="ARBA00022989"/>
    </source>
</evidence>
<dbReference type="Pfam" id="PF09678">
    <property type="entry name" value="Caa3_CtaG"/>
    <property type="match status" value="1"/>
</dbReference>
<feature type="transmembrane region" description="Helical" evidence="6">
    <location>
        <begin position="20"/>
        <end position="41"/>
    </location>
</feature>
<keyword evidence="5 6" id="KW-0472">Membrane</keyword>
<organism evidence="7 8">
    <name type="scientific">Pseudogemmobacter faecipullorum</name>
    <dbReference type="NCBI Taxonomy" id="2755041"/>
    <lineage>
        <taxon>Bacteria</taxon>
        <taxon>Pseudomonadati</taxon>
        <taxon>Pseudomonadota</taxon>
        <taxon>Alphaproteobacteria</taxon>
        <taxon>Rhodobacterales</taxon>
        <taxon>Paracoccaceae</taxon>
        <taxon>Pseudogemmobacter</taxon>
    </lineage>
</organism>
<comment type="caution">
    <text evidence="7">The sequence shown here is derived from an EMBL/GenBank/DDBJ whole genome shotgun (WGS) entry which is preliminary data.</text>
</comment>
<feature type="transmembrane region" description="Helical" evidence="6">
    <location>
        <begin position="48"/>
        <end position="71"/>
    </location>
</feature>
<feature type="transmembrane region" description="Helical" evidence="6">
    <location>
        <begin position="103"/>
        <end position="124"/>
    </location>
</feature>
<sequence length="263" mass="27820">MTPLALAYYGPVDGPQGFSGYWGTDPAMISVLLVLLVFGLTEARHRPAFCLAWLLLALAYISPLGVLSGMLFSALTLHHLLMVSLIAPLLAISLPLRLFRAPLALVSTVTALALWYLPAAHAALWADTRIFWLMQALLLGSATAFWSELLAMIRGEMLQDEWGETLPGQYGTTGLSAAAVMTAGLAAAMALIGTMLLASGQPFYAGHLAGAAAWGLDPLLDQRLAGLMLWIPGLVPLALLVLVLLQSGPDGVVARGSPPQTRL</sequence>
<feature type="transmembrane region" description="Helical" evidence="6">
    <location>
        <begin position="224"/>
        <end position="245"/>
    </location>
</feature>
<dbReference type="Proteomes" id="UP001198571">
    <property type="component" value="Unassembled WGS sequence"/>
</dbReference>
<protein>
    <submittedName>
        <fullName evidence="7">Cytochrome c oxidase assembly protein</fullName>
    </submittedName>
</protein>
<gene>
    <name evidence="7" type="ORF">H0485_20555</name>
</gene>
<dbReference type="RefSeq" id="WP_226937786.1">
    <property type="nucleotide sequence ID" value="NZ_JACDXX010000047.1"/>
</dbReference>
<feature type="transmembrane region" description="Helical" evidence="6">
    <location>
        <begin position="130"/>
        <end position="153"/>
    </location>
</feature>
<evidence type="ECO:0000313" key="7">
    <source>
        <dbReference type="EMBL" id="MCB5412363.1"/>
    </source>
</evidence>
<reference evidence="7 8" key="1">
    <citation type="submission" date="2020-07" db="EMBL/GenBank/DDBJ databases">
        <title>Pseudogemmobacter sp. nov., isolated from poultry manure in Taiwan.</title>
        <authorList>
            <person name="Lin S.-Y."/>
            <person name="Tang Y.-S."/>
            <person name="Young C.-C."/>
        </authorList>
    </citation>
    <scope>NUCLEOTIDE SEQUENCE [LARGE SCALE GENOMIC DNA]</scope>
    <source>
        <strain evidence="7 8">CC-YST710</strain>
    </source>
</reference>
<feature type="transmembrane region" description="Helical" evidence="6">
    <location>
        <begin position="77"/>
        <end position="96"/>
    </location>
</feature>